<proteinExistence type="predicted"/>
<keyword evidence="1" id="KW-0732">Signal</keyword>
<dbReference type="KEGG" id="lsx:H8B22_08395"/>
<gene>
    <name evidence="2" type="ORF">H8B22_08395</name>
</gene>
<feature type="chain" id="PRO_5028834350" description="DUF4156 domain-containing protein" evidence="1">
    <location>
        <begin position="18"/>
        <end position="135"/>
    </location>
</feature>
<name>A0A7H0FU34_9GAMM</name>
<dbReference type="EMBL" id="CP060820">
    <property type="protein sequence ID" value="QNP39550.1"/>
    <property type="molecule type" value="Genomic_DNA"/>
</dbReference>
<sequence>MRRVLIALLVLALAACASTHHVMLGQPRPAVDAAQVKVYQVPPKKYEEIARLDAKSGVGFGTQGQINSAIDRLAREAAKLGANGVILLGVDQTDSPVSLGVGGGSYGRHGGASVGLGIPTAQQRAEGIAIYVIEE</sequence>
<evidence type="ECO:0000256" key="1">
    <source>
        <dbReference type="SAM" id="SignalP"/>
    </source>
</evidence>
<reference evidence="2 3" key="1">
    <citation type="submission" date="2020-08" db="EMBL/GenBank/DDBJ databases">
        <title>Lysobacter sp. II4 sp. nov., isolated from soil.</title>
        <authorList>
            <person name="Woo C.Y."/>
            <person name="Kim J."/>
        </authorList>
    </citation>
    <scope>NUCLEOTIDE SEQUENCE [LARGE SCALE GENOMIC DNA]</scope>
    <source>
        <strain evidence="2 3">II4</strain>
    </source>
</reference>
<protein>
    <recommendedName>
        <fullName evidence="4">DUF4156 domain-containing protein</fullName>
    </recommendedName>
</protein>
<feature type="signal peptide" evidence="1">
    <location>
        <begin position="1"/>
        <end position="17"/>
    </location>
</feature>
<evidence type="ECO:0000313" key="2">
    <source>
        <dbReference type="EMBL" id="QNP39550.1"/>
    </source>
</evidence>
<evidence type="ECO:0000313" key="3">
    <source>
        <dbReference type="Proteomes" id="UP000516018"/>
    </source>
</evidence>
<organism evidence="2 3">
    <name type="scientific">Agrilutibacter terrestris</name>
    <dbReference type="NCBI Taxonomy" id="2865112"/>
    <lineage>
        <taxon>Bacteria</taxon>
        <taxon>Pseudomonadati</taxon>
        <taxon>Pseudomonadota</taxon>
        <taxon>Gammaproteobacteria</taxon>
        <taxon>Lysobacterales</taxon>
        <taxon>Lysobacteraceae</taxon>
        <taxon>Agrilutibacter</taxon>
    </lineage>
</organism>
<accession>A0A7H0FU34</accession>
<dbReference type="PROSITE" id="PS51257">
    <property type="entry name" value="PROKAR_LIPOPROTEIN"/>
    <property type="match status" value="1"/>
</dbReference>
<evidence type="ECO:0008006" key="4">
    <source>
        <dbReference type="Google" id="ProtNLM"/>
    </source>
</evidence>
<dbReference type="RefSeq" id="WP_187710996.1">
    <property type="nucleotide sequence ID" value="NZ_CP060820.1"/>
</dbReference>
<dbReference type="Proteomes" id="UP000516018">
    <property type="component" value="Chromosome"/>
</dbReference>
<keyword evidence="3" id="KW-1185">Reference proteome</keyword>
<dbReference type="AlphaFoldDB" id="A0A7H0FU34"/>